<name>A0A085NIH0_9BILA</name>
<accession>A0A085NIH0</accession>
<evidence type="ECO:0000313" key="1">
    <source>
        <dbReference type="EMBL" id="KFD69266.1"/>
    </source>
</evidence>
<reference evidence="1" key="1">
    <citation type="journal article" date="2014" name="Nat. Genet.">
        <title>Genome and transcriptome of the porcine whipworm Trichuris suis.</title>
        <authorList>
            <person name="Jex A.R."/>
            <person name="Nejsum P."/>
            <person name="Schwarz E.M."/>
            <person name="Hu L."/>
            <person name="Young N.D."/>
            <person name="Hall R.S."/>
            <person name="Korhonen P.K."/>
            <person name="Liao S."/>
            <person name="Thamsborg S."/>
            <person name="Xia J."/>
            <person name="Xu P."/>
            <person name="Wang S."/>
            <person name="Scheerlinck J.P."/>
            <person name="Hofmann A."/>
            <person name="Sternberg P.W."/>
            <person name="Wang J."/>
            <person name="Gasser R.B."/>
        </authorList>
    </citation>
    <scope>NUCLEOTIDE SEQUENCE [LARGE SCALE GENOMIC DNA]</scope>
    <source>
        <strain evidence="1">DCEP-RM93F</strain>
    </source>
</reference>
<dbReference type="AlphaFoldDB" id="A0A085NIH0"/>
<organism evidence="1">
    <name type="scientific">Trichuris suis</name>
    <name type="common">pig whipworm</name>
    <dbReference type="NCBI Taxonomy" id="68888"/>
    <lineage>
        <taxon>Eukaryota</taxon>
        <taxon>Metazoa</taxon>
        <taxon>Ecdysozoa</taxon>
        <taxon>Nematoda</taxon>
        <taxon>Enoplea</taxon>
        <taxon>Dorylaimia</taxon>
        <taxon>Trichinellida</taxon>
        <taxon>Trichuridae</taxon>
        <taxon>Trichuris</taxon>
    </lineage>
</organism>
<dbReference type="EMBL" id="KL367497">
    <property type="protein sequence ID" value="KFD69266.1"/>
    <property type="molecule type" value="Genomic_DNA"/>
</dbReference>
<protein>
    <submittedName>
        <fullName evidence="1">Uncharacterized protein</fullName>
    </submittedName>
</protein>
<sequence length="81" mass="9480">MDKLRTSYLSVLRMANYLNIYYRLRAVLLASFQDSPQSLLPLVYEERKEGDVEADKSLFNSCMNYLFQICRQNPSGTYVDI</sequence>
<gene>
    <name evidence="1" type="ORF">M514_18635</name>
</gene>
<proteinExistence type="predicted"/>
<dbReference type="Proteomes" id="UP000030758">
    <property type="component" value="Unassembled WGS sequence"/>
</dbReference>